<comment type="subunit">
    <text evidence="7">Homohexamer. Organized in a ring with a central cavity.</text>
</comment>
<dbReference type="InterPro" id="IPR027065">
    <property type="entry name" value="Lon_Prtase"/>
</dbReference>
<dbReference type="Gene3D" id="3.40.50.300">
    <property type="entry name" value="P-loop containing nucleotide triphosphate hydrolases"/>
    <property type="match status" value="1"/>
</dbReference>
<dbReference type="Pfam" id="PF00004">
    <property type="entry name" value="AAA"/>
    <property type="match status" value="1"/>
</dbReference>
<feature type="domain" description="Lon proteolytic" evidence="12">
    <location>
        <begin position="592"/>
        <end position="774"/>
    </location>
</feature>
<dbReference type="Gene3D" id="2.30.130.40">
    <property type="entry name" value="LON domain-like"/>
    <property type="match status" value="1"/>
</dbReference>
<dbReference type="InterPro" id="IPR014721">
    <property type="entry name" value="Ribsml_uS5_D2-typ_fold_subgr"/>
</dbReference>
<evidence type="ECO:0000256" key="5">
    <source>
        <dbReference type="ARBA" id="ARBA00022840"/>
    </source>
</evidence>
<evidence type="ECO:0000259" key="13">
    <source>
        <dbReference type="PROSITE" id="PS51787"/>
    </source>
</evidence>
<name>A0A7Z0PDQ6_9FUSO</name>
<evidence type="ECO:0000256" key="7">
    <source>
        <dbReference type="PIRNR" id="PIRNR001174"/>
    </source>
</evidence>
<dbReference type="FunFam" id="3.40.50.300:FF:000021">
    <property type="entry name" value="Lon protease homolog"/>
    <property type="match status" value="1"/>
</dbReference>
<dbReference type="SUPFAM" id="SSF54211">
    <property type="entry name" value="Ribosomal protein S5 domain 2-like"/>
    <property type="match status" value="1"/>
</dbReference>
<comment type="catalytic activity">
    <reaction evidence="6 7 10">
        <text>Hydrolysis of proteins in presence of ATP.</text>
        <dbReference type="EC" id="3.4.21.53"/>
    </reaction>
</comment>
<comment type="caution">
    <text evidence="14">The sequence shown here is derived from an EMBL/GenBank/DDBJ whole genome shotgun (WGS) entry which is preliminary data.</text>
</comment>
<accession>A0A7Z0PDQ6</accession>
<evidence type="ECO:0000256" key="10">
    <source>
        <dbReference type="PROSITE-ProRule" id="PRU01122"/>
    </source>
</evidence>
<keyword evidence="4 7" id="KW-0720">Serine protease</keyword>
<dbReference type="PIRSF" id="PIRSF001174">
    <property type="entry name" value="Lon_proteas"/>
    <property type="match status" value="1"/>
</dbReference>
<dbReference type="PROSITE" id="PS51786">
    <property type="entry name" value="LON_PROTEOLYTIC"/>
    <property type="match status" value="1"/>
</dbReference>
<keyword evidence="15" id="KW-1185">Reference proteome</keyword>
<evidence type="ECO:0000256" key="2">
    <source>
        <dbReference type="ARBA" id="ARBA00022741"/>
    </source>
</evidence>
<reference evidence="14 15" key="1">
    <citation type="submission" date="2020-05" db="EMBL/GenBank/DDBJ databases">
        <title>Streptobacillus felis strain LHL191014123.</title>
        <authorList>
            <person name="Fawzy A."/>
            <person name="Rau J."/>
            <person name="Risse K."/>
            <person name="Schauerte N."/>
            <person name="Geiger C."/>
            <person name="Blom J."/>
            <person name="Imirzalioglu C."/>
            <person name="Falgenhauer J."/>
            <person name="Bach A."/>
            <person name="Herden C."/>
            <person name="Eisenberg T."/>
        </authorList>
    </citation>
    <scope>NUCLEOTIDE SEQUENCE [LARGE SCALE GENOMIC DNA]</scope>
    <source>
        <strain evidence="14 15">LHL191014123</strain>
    </source>
</reference>
<dbReference type="InterPro" id="IPR020568">
    <property type="entry name" value="Ribosomal_Su5_D2-typ_SF"/>
</dbReference>
<evidence type="ECO:0000256" key="3">
    <source>
        <dbReference type="ARBA" id="ARBA00022801"/>
    </source>
</evidence>
<dbReference type="GO" id="GO:0016887">
    <property type="term" value="F:ATP hydrolysis activity"/>
    <property type="evidence" value="ECO:0007669"/>
    <property type="project" value="InterPro"/>
</dbReference>
<gene>
    <name evidence="14" type="primary">lon</name>
    <name evidence="14" type="ORF">HP397_00845</name>
</gene>
<dbReference type="Pfam" id="PF05362">
    <property type="entry name" value="Lon_C"/>
    <property type="match status" value="1"/>
</dbReference>
<dbReference type="InterPro" id="IPR027417">
    <property type="entry name" value="P-loop_NTPase"/>
</dbReference>
<evidence type="ECO:0000256" key="4">
    <source>
        <dbReference type="ARBA" id="ARBA00022825"/>
    </source>
</evidence>
<dbReference type="CDD" id="cd19500">
    <property type="entry name" value="RecA-like_Lon"/>
    <property type="match status" value="1"/>
</dbReference>
<evidence type="ECO:0000313" key="14">
    <source>
        <dbReference type="EMBL" id="NYV27373.1"/>
    </source>
</evidence>
<evidence type="ECO:0000256" key="9">
    <source>
        <dbReference type="PIRSR" id="PIRSR001174-2"/>
    </source>
</evidence>
<dbReference type="Gene3D" id="1.20.5.5270">
    <property type="match status" value="1"/>
</dbReference>
<dbReference type="InterPro" id="IPR008268">
    <property type="entry name" value="Peptidase_S16_AS"/>
</dbReference>
<evidence type="ECO:0000256" key="11">
    <source>
        <dbReference type="RuleBase" id="RU000591"/>
    </source>
</evidence>
<dbReference type="SMART" id="SM00382">
    <property type="entry name" value="AAA"/>
    <property type="match status" value="1"/>
</dbReference>
<dbReference type="PROSITE" id="PS01046">
    <property type="entry name" value="LON_SER"/>
    <property type="match status" value="1"/>
</dbReference>
<dbReference type="Gene3D" id="3.30.230.10">
    <property type="match status" value="1"/>
</dbReference>
<dbReference type="InterPro" id="IPR015947">
    <property type="entry name" value="PUA-like_sf"/>
</dbReference>
<evidence type="ECO:0000256" key="8">
    <source>
        <dbReference type="PIRSR" id="PIRSR001174-1"/>
    </source>
</evidence>
<evidence type="ECO:0000259" key="12">
    <source>
        <dbReference type="PROSITE" id="PS51786"/>
    </source>
</evidence>
<dbReference type="GO" id="GO:0004176">
    <property type="term" value="F:ATP-dependent peptidase activity"/>
    <property type="evidence" value="ECO:0007669"/>
    <property type="project" value="UniProtKB-UniRule"/>
</dbReference>
<dbReference type="RefSeq" id="WP_082762567.1">
    <property type="nucleotide sequence ID" value="NZ_CBCRWS010000024.1"/>
</dbReference>
<dbReference type="EC" id="3.4.21.53" evidence="7"/>
<dbReference type="InterPro" id="IPR003593">
    <property type="entry name" value="AAA+_ATPase"/>
</dbReference>
<comment type="similarity">
    <text evidence="7 10 11">Belongs to the peptidase S16 family.</text>
</comment>
<sequence>MNKMEILPFIPTREVVFFPQAVMPIIVGRDFSKKAIDYSVEHTDGKLVLAIQKQSINEEINGIEDVETIGVVGKIIQIMKTPDGNLRLIIEGEERIKVTEVINENGMFKAEYELYPIEKTKNKNYNKYKMYLESLIQDLNIINNKLIPDNLIKDILQIKPFEVLMYTLATTLDLPEDNRVEILKSNNVEEIFENLTRALKIRIELEEIDRNVEKKVKQNIEDNQRQYYIREKIKGLYSELDEDDGEDEINELMQEIDSRNLPYELSEKLIKEVNRYKKMNNFSAEAGVIKTYIDTILEIPWEKSINEDIDIKVAEDILNKEHFGLKLVKDTVLEFLSVNQLNKENNKKMGTILCLIGPPGVGKTSLGESIAHAMNRKFERISLGGVHDESEIRGHRRTYVGAMPGRIIEALKRAKVNNPVILLDEIDKLDSNVKGDPASALLEVLDPAQNKSFKDNYVDFEYDLSDAFFICTANDYSGIPSPLLDRMEVINVDSYTIQEKLMIAKNYLVNQAKLETSIKDVKFSDTVLLEIINKYTMEAGVRNLKREIVKILRKIAKLKLEKPEDKFTVTQKNISTYLGPEKYKKDKMVEKNSKLGVVKGLAWTAVGGTTLDVEAVKMDGKGQVQFTGKLGDTMKESASVAYTFVRANHKKLDVVNPKFYEEYDIHLHFPEGATPKDGPSAGITITTAIVSILSERKVRQNIAMTGEITITGEVLPVGGIKEKVLGAHRIGIREVILPFENKGDTVELPEEILSQIKIHYVKKYSEVEKIVFSE</sequence>
<dbReference type="InterPro" id="IPR046336">
    <property type="entry name" value="Lon_prtase_N_sf"/>
</dbReference>
<dbReference type="Gene3D" id="1.20.58.1480">
    <property type="match status" value="1"/>
</dbReference>
<dbReference type="Pfam" id="PF02190">
    <property type="entry name" value="LON_substr_bdg"/>
    <property type="match status" value="1"/>
</dbReference>
<dbReference type="GO" id="GO:0030163">
    <property type="term" value="P:protein catabolic process"/>
    <property type="evidence" value="ECO:0007669"/>
    <property type="project" value="InterPro"/>
</dbReference>
<dbReference type="GO" id="GO:0005737">
    <property type="term" value="C:cytoplasm"/>
    <property type="evidence" value="ECO:0007669"/>
    <property type="project" value="UniProtKB-SubCell"/>
</dbReference>
<feature type="active site" evidence="8 10">
    <location>
        <position position="723"/>
    </location>
</feature>
<dbReference type="SUPFAM" id="SSF88697">
    <property type="entry name" value="PUA domain-like"/>
    <property type="match status" value="1"/>
</dbReference>
<dbReference type="InterPro" id="IPR054594">
    <property type="entry name" value="Lon_lid"/>
</dbReference>
<dbReference type="EMBL" id="JABMKT010000002">
    <property type="protein sequence ID" value="NYV27373.1"/>
    <property type="molecule type" value="Genomic_DNA"/>
</dbReference>
<protein>
    <recommendedName>
        <fullName evidence="7">Lon protease</fullName>
        <ecNumber evidence="7">3.4.21.53</ecNumber>
    </recommendedName>
</protein>
<dbReference type="OrthoDB" id="9803599at2"/>
<dbReference type="PRINTS" id="PR00830">
    <property type="entry name" value="ENDOLAPTASE"/>
</dbReference>
<evidence type="ECO:0000313" key="15">
    <source>
        <dbReference type="Proteomes" id="UP000526184"/>
    </source>
</evidence>
<dbReference type="SMART" id="SM00464">
    <property type="entry name" value="LON"/>
    <property type="match status" value="1"/>
</dbReference>
<keyword evidence="2 7" id="KW-0547">Nucleotide-binding</keyword>
<proteinExistence type="inferred from homology"/>
<dbReference type="Proteomes" id="UP000526184">
    <property type="component" value="Unassembled WGS sequence"/>
</dbReference>
<dbReference type="GO" id="GO:0006508">
    <property type="term" value="P:proteolysis"/>
    <property type="evidence" value="ECO:0007669"/>
    <property type="project" value="UniProtKB-KW"/>
</dbReference>
<dbReference type="NCBIfam" id="TIGR00763">
    <property type="entry name" value="lon"/>
    <property type="match status" value="1"/>
</dbReference>
<dbReference type="AlphaFoldDB" id="A0A7Z0PDQ6"/>
<dbReference type="PANTHER" id="PTHR10046">
    <property type="entry name" value="ATP DEPENDENT LON PROTEASE FAMILY MEMBER"/>
    <property type="match status" value="1"/>
</dbReference>
<dbReference type="GO" id="GO:0004252">
    <property type="term" value="F:serine-type endopeptidase activity"/>
    <property type="evidence" value="ECO:0007669"/>
    <property type="project" value="UniProtKB-UniRule"/>
</dbReference>
<dbReference type="Gene3D" id="1.10.8.60">
    <property type="match status" value="1"/>
</dbReference>
<comment type="subcellular location">
    <subcellularLocation>
        <location evidence="7">Cytoplasm</location>
    </subcellularLocation>
</comment>
<dbReference type="GO" id="GO:0005524">
    <property type="term" value="F:ATP binding"/>
    <property type="evidence" value="ECO:0007669"/>
    <property type="project" value="UniProtKB-KW"/>
</dbReference>
<dbReference type="PROSITE" id="PS51787">
    <property type="entry name" value="LON_N"/>
    <property type="match status" value="1"/>
</dbReference>
<feature type="active site" evidence="8 10">
    <location>
        <position position="680"/>
    </location>
</feature>
<organism evidence="14 15">
    <name type="scientific">Streptobacillus felis</name>
    <dbReference type="NCBI Taxonomy" id="1384509"/>
    <lineage>
        <taxon>Bacteria</taxon>
        <taxon>Fusobacteriati</taxon>
        <taxon>Fusobacteriota</taxon>
        <taxon>Fusobacteriia</taxon>
        <taxon>Fusobacteriales</taxon>
        <taxon>Leptotrichiaceae</taxon>
        <taxon>Streptobacillus</taxon>
    </lineage>
</organism>
<keyword evidence="1 7" id="KW-0645">Protease</keyword>
<feature type="binding site" evidence="9">
    <location>
        <begin position="357"/>
        <end position="364"/>
    </location>
    <ligand>
        <name>ATP</name>
        <dbReference type="ChEBI" id="CHEBI:30616"/>
    </ligand>
</feature>
<feature type="domain" description="Lon N-terminal" evidence="13">
    <location>
        <begin position="7"/>
        <end position="203"/>
    </location>
</feature>
<dbReference type="InterPro" id="IPR008269">
    <property type="entry name" value="Lon_proteolytic"/>
</dbReference>
<dbReference type="InterPro" id="IPR004815">
    <property type="entry name" value="Lon_bac/euk-typ"/>
</dbReference>
<keyword evidence="5 7" id="KW-0067">ATP-binding</keyword>
<evidence type="ECO:0000256" key="6">
    <source>
        <dbReference type="ARBA" id="ARBA00050665"/>
    </source>
</evidence>
<dbReference type="SUPFAM" id="SSF52540">
    <property type="entry name" value="P-loop containing nucleoside triphosphate hydrolases"/>
    <property type="match status" value="1"/>
</dbReference>
<keyword evidence="3 7" id="KW-0378">Hydrolase</keyword>
<evidence type="ECO:0000256" key="1">
    <source>
        <dbReference type="ARBA" id="ARBA00022670"/>
    </source>
</evidence>
<dbReference type="InterPro" id="IPR003959">
    <property type="entry name" value="ATPase_AAA_core"/>
</dbReference>
<dbReference type="Pfam" id="PF22667">
    <property type="entry name" value="Lon_lid"/>
    <property type="match status" value="1"/>
</dbReference>
<dbReference type="InterPro" id="IPR003111">
    <property type="entry name" value="Lon_prtase_N"/>
</dbReference>
<keyword evidence="7" id="KW-0963">Cytoplasm</keyword>